<keyword evidence="2" id="KW-1185">Reference proteome</keyword>
<sequence length="34" mass="3829">MLHILRRLLLGPVVQCSGTLKALSWQQRHIGTTT</sequence>
<protein>
    <submittedName>
        <fullName evidence="1">Uncharacterized protein</fullName>
    </submittedName>
</protein>
<reference evidence="1" key="1">
    <citation type="submission" date="2020-07" db="EMBL/GenBank/DDBJ databases">
        <title>Genome sequence and genetic diversity analysis of an under-domesticated orphan crop, white fonio (Digitaria exilis).</title>
        <authorList>
            <person name="Bennetzen J.L."/>
            <person name="Chen S."/>
            <person name="Ma X."/>
            <person name="Wang X."/>
            <person name="Yssel A.E.J."/>
            <person name="Chaluvadi S.R."/>
            <person name="Johnson M."/>
            <person name="Gangashetty P."/>
            <person name="Hamidou F."/>
            <person name="Sanogo M.D."/>
            <person name="Zwaenepoel A."/>
            <person name="Wallace J."/>
            <person name="Van De Peer Y."/>
            <person name="Van Deynze A."/>
        </authorList>
    </citation>
    <scope>NUCLEOTIDE SEQUENCE</scope>
    <source>
        <tissue evidence="1">Leaves</tissue>
    </source>
</reference>
<dbReference type="Proteomes" id="UP000636709">
    <property type="component" value="Unassembled WGS sequence"/>
</dbReference>
<dbReference type="AlphaFoldDB" id="A0A835KQF8"/>
<dbReference type="EMBL" id="JACEFO010000672">
    <property type="protein sequence ID" value="KAF8760702.1"/>
    <property type="molecule type" value="Genomic_DNA"/>
</dbReference>
<comment type="caution">
    <text evidence="1">The sequence shown here is derived from an EMBL/GenBank/DDBJ whole genome shotgun (WGS) entry which is preliminary data.</text>
</comment>
<evidence type="ECO:0000313" key="2">
    <source>
        <dbReference type="Proteomes" id="UP000636709"/>
    </source>
</evidence>
<evidence type="ECO:0000313" key="1">
    <source>
        <dbReference type="EMBL" id="KAF8760702.1"/>
    </source>
</evidence>
<organism evidence="1 2">
    <name type="scientific">Digitaria exilis</name>
    <dbReference type="NCBI Taxonomy" id="1010633"/>
    <lineage>
        <taxon>Eukaryota</taxon>
        <taxon>Viridiplantae</taxon>
        <taxon>Streptophyta</taxon>
        <taxon>Embryophyta</taxon>
        <taxon>Tracheophyta</taxon>
        <taxon>Spermatophyta</taxon>
        <taxon>Magnoliopsida</taxon>
        <taxon>Liliopsida</taxon>
        <taxon>Poales</taxon>
        <taxon>Poaceae</taxon>
        <taxon>PACMAD clade</taxon>
        <taxon>Panicoideae</taxon>
        <taxon>Panicodae</taxon>
        <taxon>Paniceae</taxon>
        <taxon>Anthephorinae</taxon>
        <taxon>Digitaria</taxon>
    </lineage>
</organism>
<proteinExistence type="predicted"/>
<name>A0A835KQF8_9POAL</name>
<accession>A0A835KQF8</accession>
<gene>
    <name evidence="1" type="ORF">HU200_009892</name>
</gene>